<feature type="transmembrane region" description="Helical" evidence="1">
    <location>
        <begin position="124"/>
        <end position="145"/>
    </location>
</feature>
<evidence type="ECO:0000313" key="3">
    <source>
        <dbReference type="Proteomes" id="UP001497382"/>
    </source>
</evidence>
<evidence type="ECO:0000313" key="2">
    <source>
        <dbReference type="EMBL" id="CAL1266669.1"/>
    </source>
</evidence>
<accession>A0AAV1Z524</accession>
<dbReference type="AlphaFoldDB" id="A0AAV1Z524"/>
<protein>
    <submittedName>
        <fullName evidence="2">Uncharacterized protein</fullName>
    </submittedName>
</protein>
<gene>
    <name evidence="2" type="ORF">LARSCL_LOCUS3228</name>
</gene>
<comment type="caution">
    <text evidence="2">The sequence shown here is derived from an EMBL/GenBank/DDBJ whole genome shotgun (WGS) entry which is preliminary data.</text>
</comment>
<sequence length="164" mass="18106">MRETPLTNCASRSSGAGRVSMCGEARVDMSVEVLFQCELLLSALSWRSHHVCTTNNRDSQRRACCLCILILLIHAGDRGSDYFAGSPDVTFLFLITTSHLLFSICLLISEITSHSCTDIYETPLIYLKVPLFFILLIVAGTTAIFKARKLESREEKEIGVAGVS</sequence>
<name>A0AAV1Z524_9ARAC</name>
<keyword evidence="1" id="KW-0472">Membrane</keyword>
<keyword evidence="3" id="KW-1185">Reference proteome</keyword>
<keyword evidence="1" id="KW-0812">Transmembrane</keyword>
<dbReference type="EMBL" id="CAXIEN010000024">
    <property type="protein sequence ID" value="CAL1266669.1"/>
    <property type="molecule type" value="Genomic_DNA"/>
</dbReference>
<dbReference type="Proteomes" id="UP001497382">
    <property type="component" value="Unassembled WGS sequence"/>
</dbReference>
<keyword evidence="1" id="KW-1133">Transmembrane helix</keyword>
<proteinExistence type="predicted"/>
<reference evidence="2 3" key="1">
    <citation type="submission" date="2024-04" db="EMBL/GenBank/DDBJ databases">
        <authorList>
            <person name="Rising A."/>
            <person name="Reimegard J."/>
            <person name="Sonavane S."/>
            <person name="Akerstrom W."/>
            <person name="Nylinder S."/>
            <person name="Hedman E."/>
            <person name="Kallberg Y."/>
        </authorList>
    </citation>
    <scope>NUCLEOTIDE SEQUENCE [LARGE SCALE GENOMIC DNA]</scope>
</reference>
<feature type="transmembrane region" description="Helical" evidence="1">
    <location>
        <begin position="91"/>
        <end position="112"/>
    </location>
</feature>
<evidence type="ECO:0000256" key="1">
    <source>
        <dbReference type="SAM" id="Phobius"/>
    </source>
</evidence>
<organism evidence="2 3">
    <name type="scientific">Larinioides sclopetarius</name>
    <dbReference type="NCBI Taxonomy" id="280406"/>
    <lineage>
        <taxon>Eukaryota</taxon>
        <taxon>Metazoa</taxon>
        <taxon>Ecdysozoa</taxon>
        <taxon>Arthropoda</taxon>
        <taxon>Chelicerata</taxon>
        <taxon>Arachnida</taxon>
        <taxon>Araneae</taxon>
        <taxon>Araneomorphae</taxon>
        <taxon>Entelegynae</taxon>
        <taxon>Araneoidea</taxon>
        <taxon>Araneidae</taxon>
        <taxon>Larinioides</taxon>
    </lineage>
</organism>